<gene>
    <name evidence="2" type="ORF">N4264_09735</name>
</gene>
<dbReference type="EMBL" id="CP104694">
    <property type="protein sequence ID" value="UXI69884.1"/>
    <property type="molecule type" value="Genomic_DNA"/>
</dbReference>
<keyword evidence="1" id="KW-0472">Membrane</keyword>
<protein>
    <submittedName>
        <fullName evidence="2">Uncharacterized protein</fullName>
    </submittedName>
</protein>
<reference evidence="2" key="1">
    <citation type="submission" date="2022-09" db="EMBL/GenBank/DDBJ databases">
        <title>Tahibacter sp. nov., isolated from a fresh water.</title>
        <authorList>
            <person name="Baek J.H."/>
            <person name="Lee J.K."/>
            <person name="Kim J.M."/>
            <person name="Jeon C.O."/>
        </authorList>
    </citation>
    <scope>NUCLEOTIDE SEQUENCE</scope>
    <source>
        <strain evidence="2">W38</strain>
    </source>
</reference>
<keyword evidence="1" id="KW-0812">Transmembrane</keyword>
<evidence type="ECO:0000256" key="1">
    <source>
        <dbReference type="SAM" id="Phobius"/>
    </source>
</evidence>
<name>A0ABY6BJ36_9GAMM</name>
<dbReference type="RefSeq" id="WP_261696836.1">
    <property type="nucleotide sequence ID" value="NZ_CP104694.1"/>
</dbReference>
<accession>A0ABY6BJ36</accession>
<keyword evidence="1" id="KW-1133">Transmembrane helix</keyword>
<evidence type="ECO:0000313" key="3">
    <source>
        <dbReference type="Proteomes" id="UP001064632"/>
    </source>
</evidence>
<evidence type="ECO:0000313" key="2">
    <source>
        <dbReference type="EMBL" id="UXI69884.1"/>
    </source>
</evidence>
<dbReference type="Proteomes" id="UP001064632">
    <property type="component" value="Chromosome"/>
</dbReference>
<sequence length="59" mass="6321">MIPHHLPDTDGPTRIYRAALTIMGGLIPLVAGFVIASDLRNPEYRSAGSQGVEIAAPHR</sequence>
<organism evidence="2 3">
    <name type="scientific">Tahibacter amnicola</name>
    <dbReference type="NCBI Taxonomy" id="2976241"/>
    <lineage>
        <taxon>Bacteria</taxon>
        <taxon>Pseudomonadati</taxon>
        <taxon>Pseudomonadota</taxon>
        <taxon>Gammaproteobacteria</taxon>
        <taxon>Lysobacterales</taxon>
        <taxon>Rhodanobacteraceae</taxon>
        <taxon>Tahibacter</taxon>
    </lineage>
</organism>
<keyword evidence="3" id="KW-1185">Reference proteome</keyword>
<proteinExistence type="predicted"/>
<feature type="transmembrane region" description="Helical" evidence="1">
    <location>
        <begin position="15"/>
        <end position="36"/>
    </location>
</feature>